<accession>A0AAV2NGA9</accession>
<feature type="compositionally biased region" description="Low complexity" evidence="1">
    <location>
        <begin position="109"/>
        <end position="125"/>
    </location>
</feature>
<dbReference type="AlphaFoldDB" id="A0AAV2NGA9"/>
<feature type="region of interest" description="Disordered" evidence="1">
    <location>
        <begin position="71"/>
        <end position="125"/>
    </location>
</feature>
<gene>
    <name evidence="2" type="ORF">LPLAT_LOCUS4628</name>
</gene>
<dbReference type="Proteomes" id="UP001497644">
    <property type="component" value="Chromosome 15"/>
</dbReference>
<keyword evidence="3" id="KW-1185">Reference proteome</keyword>
<protein>
    <submittedName>
        <fullName evidence="2">Uncharacterized protein</fullName>
    </submittedName>
</protein>
<name>A0AAV2NGA9_9HYME</name>
<organism evidence="2 3">
    <name type="scientific">Lasius platythorax</name>
    <dbReference type="NCBI Taxonomy" id="488582"/>
    <lineage>
        <taxon>Eukaryota</taxon>
        <taxon>Metazoa</taxon>
        <taxon>Ecdysozoa</taxon>
        <taxon>Arthropoda</taxon>
        <taxon>Hexapoda</taxon>
        <taxon>Insecta</taxon>
        <taxon>Pterygota</taxon>
        <taxon>Neoptera</taxon>
        <taxon>Endopterygota</taxon>
        <taxon>Hymenoptera</taxon>
        <taxon>Apocrita</taxon>
        <taxon>Aculeata</taxon>
        <taxon>Formicoidea</taxon>
        <taxon>Formicidae</taxon>
        <taxon>Formicinae</taxon>
        <taxon>Lasius</taxon>
        <taxon>Lasius</taxon>
    </lineage>
</organism>
<sequence>MPFPFNPDGNPPINHPNYHNLSAEETAKAVETLDALTSTYPTIPLPQDDENFDSEMEVAYESSTISEAVIKGDNFPGNTSIKTSSTSGELPNINRKRSSDSSLPFLSDNNTNIKKIPKTNLSHTG</sequence>
<feature type="compositionally biased region" description="Polar residues" evidence="1">
    <location>
        <begin position="76"/>
        <end position="89"/>
    </location>
</feature>
<evidence type="ECO:0000313" key="2">
    <source>
        <dbReference type="EMBL" id="CAL1678844.1"/>
    </source>
</evidence>
<proteinExistence type="predicted"/>
<reference evidence="2" key="1">
    <citation type="submission" date="2024-04" db="EMBL/GenBank/DDBJ databases">
        <authorList>
            <consortium name="Molecular Ecology Group"/>
        </authorList>
    </citation>
    <scope>NUCLEOTIDE SEQUENCE</scope>
</reference>
<evidence type="ECO:0000313" key="3">
    <source>
        <dbReference type="Proteomes" id="UP001497644"/>
    </source>
</evidence>
<evidence type="ECO:0000256" key="1">
    <source>
        <dbReference type="SAM" id="MobiDB-lite"/>
    </source>
</evidence>
<dbReference type="EMBL" id="OZ034838">
    <property type="protein sequence ID" value="CAL1678844.1"/>
    <property type="molecule type" value="Genomic_DNA"/>
</dbReference>